<dbReference type="KEGG" id="mint:C7M51_01953"/>
<dbReference type="RefSeq" id="WP_160621614.1">
    <property type="nucleotide sequence ID" value="NZ_CP028271.1"/>
</dbReference>
<protein>
    <submittedName>
        <fullName evidence="1">Uncharacterized protein</fullName>
    </submittedName>
</protein>
<sequence length="551" mass="62514">MAGRKKPLMTALSEPRKIDLQEEASKLGVEITTDVADAFPKNDPVFLGYQARWFEDDSQICIAEKSRRTGLTWAEAGRNVITAAKPRRRAGRNVFYVGSRQEMALEYIAACALFARAFNQLAKADVYEQTFWDSDKSEEILTYMIRFPNSGFKIQALSSRPSNLRGLQGDVVIDEAAFHESLDELLKAAMALTMWGARVRIISTHNGVDNLFNQYIQDSREGRKDYSVHRITLDDAIADGLYQRICYVTGQEWSPDAEKKWRDDLYRNAPDKESADEEYGCVPKKSGGAYLSRVLIEAAMTQARDIPICRFEAPDNFESLSPATRENIVSDWCDKELAPLLAALNPNHKHAFGEDFARRGDLTVFIPLEITEDLRKREAFRVELRNLTYDQQRQIMLFILARLPRFIGAAFDATGNGGYLAEAARLVYGPEMIDCVHLTTAWYQEWMPKLKGEFEAQNLTIARHQTTLDDLLQIKVVKGVPQIDKGRTKDSDGRHSRHGDSAVALCMAVRASYMNGFVIDEDSVRAIPGRHESASDDEYNDEYHEYERGCW</sequence>
<accession>A0A6P1Q020</accession>
<reference evidence="1 2" key="1">
    <citation type="submission" date="2018-03" db="EMBL/GenBank/DDBJ databases">
        <title>Pantoea intestinalis SRCM103226 isolated form the mealworm.</title>
        <authorList>
            <person name="Jeong D.-Y."/>
            <person name="Kim J.W."/>
        </authorList>
    </citation>
    <scope>NUCLEOTIDE SEQUENCE [LARGE SCALE GENOMIC DNA]</scope>
    <source>
        <strain evidence="1 2">SRCM103226</strain>
    </source>
</reference>
<name>A0A6P1Q020_9GAMM</name>
<keyword evidence="2" id="KW-1185">Reference proteome</keyword>
<dbReference type="InterPro" id="IPR012036">
    <property type="entry name" value="Phage_Mu_Gp28"/>
</dbReference>
<proteinExistence type="predicted"/>
<organism evidence="1 2">
    <name type="scientific">Mixta intestinalis</name>
    <dbReference type="NCBI Taxonomy" id="1615494"/>
    <lineage>
        <taxon>Bacteria</taxon>
        <taxon>Pseudomonadati</taxon>
        <taxon>Pseudomonadota</taxon>
        <taxon>Gammaproteobacteria</taxon>
        <taxon>Enterobacterales</taxon>
        <taxon>Erwiniaceae</taxon>
        <taxon>Mixta</taxon>
    </lineage>
</organism>
<dbReference type="AlphaFoldDB" id="A0A6P1Q020"/>
<dbReference type="OrthoDB" id="5827905at2"/>
<dbReference type="PIRSF" id="PIRSF007056">
    <property type="entry name" value="UCP007056"/>
    <property type="match status" value="1"/>
</dbReference>
<dbReference type="EMBL" id="CP028271">
    <property type="protein sequence ID" value="QHM71662.1"/>
    <property type="molecule type" value="Genomic_DNA"/>
</dbReference>
<gene>
    <name evidence="1" type="ORF">C7M51_01953</name>
</gene>
<dbReference type="Gene3D" id="3.30.420.240">
    <property type="match status" value="1"/>
</dbReference>
<evidence type="ECO:0000313" key="2">
    <source>
        <dbReference type="Proteomes" id="UP000464053"/>
    </source>
</evidence>
<evidence type="ECO:0000313" key="1">
    <source>
        <dbReference type="EMBL" id="QHM71662.1"/>
    </source>
</evidence>
<dbReference type="Proteomes" id="UP000464053">
    <property type="component" value="Chromosome"/>
</dbReference>
<dbReference type="Gene3D" id="3.40.50.300">
    <property type="entry name" value="P-loop containing nucleotide triphosphate hydrolases"/>
    <property type="match status" value="1"/>
</dbReference>
<dbReference type="InterPro" id="IPR027417">
    <property type="entry name" value="P-loop_NTPase"/>
</dbReference>